<reference evidence="4" key="1">
    <citation type="journal article" date="2019" name="Int. J. Syst. Evol. Microbiol.">
        <title>The Global Catalogue of Microorganisms (GCM) 10K type strain sequencing project: providing services to taxonomists for standard genome sequencing and annotation.</title>
        <authorList>
            <consortium name="The Broad Institute Genomics Platform"/>
            <consortium name="The Broad Institute Genome Sequencing Center for Infectious Disease"/>
            <person name="Wu L."/>
            <person name="Ma J."/>
        </authorList>
    </citation>
    <scope>NUCLEOTIDE SEQUENCE [LARGE SCALE GENOMIC DNA]</scope>
    <source>
        <strain evidence="4">CCM 8933</strain>
    </source>
</reference>
<evidence type="ECO:0000259" key="2">
    <source>
        <dbReference type="Pfam" id="PF13731"/>
    </source>
</evidence>
<comment type="caution">
    <text evidence="3">The sequence shown here is derived from an EMBL/GenBank/DDBJ whole genome shotgun (WGS) entry which is preliminary data.</text>
</comment>
<name>A0ABW1S1M2_9LACO</name>
<dbReference type="Proteomes" id="UP001596282">
    <property type="component" value="Unassembled WGS sequence"/>
</dbReference>
<dbReference type="EMBL" id="JBHSSC010000041">
    <property type="protein sequence ID" value="MFC6181723.1"/>
    <property type="molecule type" value="Genomic_DNA"/>
</dbReference>
<evidence type="ECO:0000313" key="3">
    <source>
        <dbReference type="EMBL" id="MFC6181723.1"/>
    </source>
</evidence>
<accession>A0ABW1S1M2</accession>
<proteinExistence type="predicted"/>
<sequence>MKKYVGTVIASLSLLTALPLAANADDTNTEKQTTAKIELTQDETNKDITLDNAPTFDFDSNVNLNTSHTYKAQTVTDKVHVTNPGNSEGWSVSVTGSDFNGTGDTSGALKGAKLSLNSGTVTPDDEANASTLPSTNNVDVNTSAQLVLTAGTGEGVGLYSLNYDADNVELYIPAGNVAGTYTSNLTWTLGNAPTGTTAKK</sequence>
<dbReference type="Pfam" id="PF13731">
    <property type="entry name" value="WxL"/>
    <property type="match status" value="1"/>
</dbReference>
<organism evidence="3 4">
    <name type="scientific">Lactiplantibacillus daowaiensis</name>
    <dbReference type="NCBI Taxonomy" id="2559918"/>
    <lineage>
        <taxon>Bacteria</taxon>
        <taxon>Bacillati</taxon>
        <taxon>Bacillota</taxon>
        <taxon>Bacilli</taxon>
        <taxon>Lactobacillales</taxon>
        <taxon>Lactobacillaceae</taxon>
        <taxon>Lactiplantibacillus</taxon>
    </lineage>
</organism>
<keyword evidence="1" id="KW-0732">Signal</keyword>
<protein>
    <submittedName>
        <fullName evidence="3">WxL domain-containing protein</fullName>
    </submittedName>
</protein>
<dbReference type="RefSeq" id="WP_137628008.1">
    <property type="nucleotide sequence ID" value="NZ_BJDJ01000005.1"/>
</dbReference>
<keyword evidence="4" id="KW-1185">Reference proteome</keyword>
<gene>
    <name evidence="3" type="ORF">ACFP5Y_10855</name>
</gene>
<feature type="signal peptide" evidence="1">
    <location>
        <begin position="1"/>
        <end position="24"/>
    </location>
</feature>
<dbReference type="InterPro" id="IPR027994">
    <property type="entry name" value="WxL_dom"/>
</dbReference>
<evidence type="ECO:0000313" key="4">
    <source>
        <dbReference type="Proteomes" id="UP001596282"/>
    </source>
</evidence>
<evidence type="ECO:0000256" key="1">
    <source>
        <dbReference type="SAM" id="SignalP"/>
    </source>
</evidence>
<feature type="domain" description="WxL" evidence="2">
    <location>
        <begin position="40"/>
        <end position="193"/>
    </location>
</feature>
<feature type="chain" id="PRO_5046281547" evidence="1">
    <location>
        <begin position="25"/>
        <end position="200"/>
    </location>
</feature>